<dbReference type="NCBIfam" id="NF033788">
    <property type="entry name" value="HTH_metalloreg"/>
    <property type="match status" value="1"/>
</dbReference>
<evidence type="ECO:0000256" key="2">
    <source>
        <dbReference type="ARBA" id="ARBA00023125"/>
    </source>
</evidence>
<gene>
    <name evidence="5" type="primary">bigR_3</name>
    <name evidence="5" type="ORF">ROJ8625_02566</name>
</gene>
<sequence>MDVDVLEQLENRADHVAGLLSLMGNSRRLLILCRLAEGEASVGALQAQIGLGQSALSQHLAKLRAAGVVATRRDGQSVFYRIADDDVRAIMASLYDTFCREARGDG</sequence>
<evidence type="ECO:0000256" key="1">
    <source>
        <dbReference type="ARBA" id="ARBA00023015"/>
    </source>
</evidence>
<protein>
    <submittedName>
        <fullName evidence="5">Biofilm growth-associated repressor</fullName>
    </submittedName>
</protein>
<dbReference type="InterPro" id="IPR036390">
    <property type="entry name" value="WH_DNA-bd_sf"/>
</dbReference>
<dbReference type="PRINTS" id="PR00778">
    <property type="entry name" value="HTHARSR"/>
</dbReference>
<dbReference type="Proteomes" id="UP000193570">
    <property type="component" value="Unassembled WGS sequence"/>
</dbReference>
<dbReference type="InterPro" id="IPR011991">
    <property type="entry name" value="ArsR-like_HTH"/>
</dbReference>
<evidence type="ECO:0000313" key="5">
    <source>
        <dbReference type="EMBL" id="SLN51462.1"/>
    </source>
</evidence>
<dbReference type="AlphaFoldDB" id="A0A1X6ZI16"/>
<dbReference type="InterPro" id="IPR001845">
    <property type="entry name" value="HTH_ArsR_DNA-bd_dom"/>
</dbReference>
<dbReference type="Pfam" id="PF01022">
    <property type="entry name" value="HTH_5"/>
    <property type="match status" value="1"/>
</dbReference>
<evidence type="ECO:0000313" key="6">
    <source>
        <dbReference type="Proteomes" id="UP000193570"/>
    </source>
</evidence>
<evidence type="ECO:0000259" key="4">
    <source>
        <dbReference type="PROSITE" id="PS50987"/>
    </source>
</evidence>
<dbReference type="SMART" id="SM00418">
    <property type="entry name" value="HTH_ARSR"/>
    <property type="match status" value="1"/>
</dbReference>
<keyword evidence="6" id="KW-1185">Reference proteome</keyword>
<dbReference type="EMBL" id="FWFK01000004">
    <property type="protein sequence ID" value="SLN51462.1"/>
    <property type="molecule type" value="Genomic_DNA"/>
</dbReference>
<dbReference type="CDD" id="cd00090">
    <property type="entry name" value="HTH_ARSR"/>
    <property type="match status" value="1"/>
</dbReference>
<keyword evidence="2" id="KW-0238">DNA-binding</keyword>
<dbReference type="GO" id="GO:0003677">
    <property type="term" value="F:DNA binding"/>
    <property type="evidence" value="ECO:0007669"/>
    <property type="project" value="UniProtKB-KW"/>
</dbReference>
<dbReference type="Gene3D" id="1.10.10.10">
    <property type="entry name" value="Winged helix-like DNA-binding domain superfamily/Winged helix DNA-binding domain"/>
    <property type="match status" value="1"/>
</dbReference>
<dbReference type="OrthoDB" id="194599at2"/>
<dbReference type="PROSITE" id="PS50987">
    <property type="entry name" value="HTH_ARSR_2"/>
    <property type="match status" value="1"/>
</dbReference>
<dbReference type="PANTHER" id="PTHR33154">
    <property type="entry name" value="TRANSCRIPTIONAL REGULATOR, ARSR FAMILY"/>
    <property type="match status" value="1"/>
</dbReference>
<dbReference type="InterPro" id="IPR051081">
    <property type="entry name" value="HTH_MetalResp_TranReg"/>
</dbReference>
<accession>A0A1X6ZI16</accession>
<dbReference type="InterPro" id="IPR036388">
    <property type="entry name" value="WH-like_DNA-bd_sf"/>
</dbReference>
<proteinExistence type="predicted"/>
<name>A0A1X6ZI16_9RHOB</name>
<dbReference type="GO" id="GO:0003700">
    <property type="term" value="F:DNA-binding transcription factor activity"/>
    <property type="evidence" value="ECO:0007669"/>
    <property type="project" value="InterPro"/>
</dbReference>
<reference evidence="5 6" key="1">
    <citation type="submission" date="2017-03" db="EMBL/GenBank/DDBJ databases">
        <authorList>
            <person name="Afonso C.L."/>
            <person name="Miller P.J."/>
            <person name="Scott M.A."/>
            <person name="Spackman E."/>
            <person name="Goraichik I."/>
            <person name="Dimitrov K.M."/>
            <person name="Suarez D.L."/>
            <person name="Swayne D.E."/>
        </authorList>
    </citation>
    <scope>NUCLEOTIDE SEQUENCE [LARGE SCALE GENOMIC DNA]</scope>
    <source>
        <strain evidence="5 6">CECT 8625</strain>
    </source>
</reference>
<dbReference type="PANTHER" id="PTHR33154:SF28">
    <property type="entry name" value="HTH-TYPE TRANSCRIPTIONAL REGULATOR YGAV-RELATED"/>
    <property type="match status" value="1"/>
</dbReference>
<evidence type="ECO:0000256" key="3">
    <source>
        <dbReference type="ARBA" id="ARBA00023163"/>
    </source>
</evidence>
<keyword evidence="1" id="KW-0805">Transcription regulation</keyword>
<keyword evidence="3" id="KW-0804">Transcription</keyword>
<dbReference type="SUPFAM" id="SSF46785">
    <property type="entry name" value="Winged helix' DNA-binding domain"/>
    <property type="match status" value="1"/>
</dbReference>
<organism evidence="5 6">
    <name type="scientific">Roseivivax jejudonensis</name>
    <dbReference type="NCBI Taxonomy" id="1529041"/>
    <lineage>
        <taxon>Bacteria</taxon>
        <taxon>Pseudomonadati</taxon>
        <taxon>Pseudomonadota</taxon>
        <taxon>Alphaproteobacteria</taxon>
        <taxon>Rhodobacterales</taxon>
        <taxon>Roseobacteraceae</taxon>
        <taxon>Roseivivax</taxon>
    </lineage>
</organism>
<feature type="domain" description="HTH arsR-type" evidence="4">
    <location>
        <begin position="9"/>
        <end position="102"/>
    </location>
</feature>